<organism evidence="9 10">
    <name type="scientific">Amycolatopsis dendrobii</name>
    <dbReference type="NCBI Taxonomy" id="2760662"/>
    <lineage>
        <taxon>Bacteria</taxon>
        <taxon>Bacillati</taxon>
        <taxon>Actinomycetota</taxon>
        <taxon>Actinomycetes</taxon>
        <taxon>Pseudonocardiales</taxon>
        <taxon>Pseudonocardiaceae</taxon>
        <taxon>Amycolatopsis</taxon>
    </lineage>
</organism>
<keyword evidence="6 7" id="KW-0472">Membrane</keyword>
<dbReference type="GO" id="GO:0022857">
    <property type="term" value="F:transmembrane transporter activity"/>
    <property type="evidence" value="ECO:0007669"/>
    <property type="project" value="InterPro"/>
</dbReference>
<keyword evidence="2" id="KW-0813">Transport</keyword>
<comment type="subcellular location">
    <subcellularLocation>
        <location evidence="1">Cell membrane</location>
        <topology evidence="1">Multi-pass membrane protein</topology>
    </subcellularLocation>
</comment>
<feature type="transmembrane region" description="Helical" evidence="7">
    <location>
        <begin position="435"/>
        <end position="457"/>
    </location>
</feature>
<dbReference type="Gene3D" id="1.20.1250.20">
    <property type="entry name" value="MFS general substrate transporter like domains"/>
    <property type="match status" value="1"/>
</dbReference>
<sequence>MTPARRRCALVAVSLVTFMAYLDNNIVNVALPSIQEDLRFTVSGLEWVVSAYILVFGTFLLFGGRLGDIRGWRPLFLSGLGLFTLSSLVAGMATSPAMLVAGRACQGLGAAAVTPTTLAIISAVYPDERRRANAVGVWNAVGALALAVGPLLGGVISQHLAWGWIFFVNVPVGLATLVLGAWAIRLPKPAGEKQSMDIAGTLSSGGALFALTFSLIEGHEFGWDSPVILGGFVAAGLLAAVFAVAETKVAHPMLTISLLWDRVFGGGVATMFIWAFGLFGIFFFTSLYLQDVLLFSPTEAGLAFVPMAVLMIAGSVLSGPAAARVGAHRSVSGAMALIAAGIAGAALLDANATFAEVMPPLLVIGLGGGFTTSLTATVLAAMPGRQAGVATAVFSTVRQIGGLLGVAVIGAVLTAQQTTESHRGAPFRDAFLSGYHKALIVAAVLVAVGAAIAYFALRAKLPETDPHQSGAEH</sequence>
<dbReference type="PANTHER" id="PTHR42718:SF46">
    <property type="entry name" value="BLR6921 PROTEIN"/>
    <property type="match status" value="1"/>
</dbReference>
<feature type="transmembrane region" description="Helical" evidence="7">
    <location>
        <begin position="38"/>
        <end position="63"/>
    </location>
</feature>
<evidence type="ECO:0000259" key="8">
    <source>
        <dbReference type="PROSITE" id="PS50850"/>
    </source>
</evidence>
<dbReference type="Gene3D" id="1.20.1720.10">
    <property type="entry name" value="Multidrug resistance protein D"/>
    <property type="match status" value="1"/>
</dbReference>
<dbReference type="InterPro" id="IPR011701">
    <property type="entry name" value="MFS"/>
</dbReference>
<dbReference type="PANTHER" id="PTHR42718">
    <property type="entry name" value="MAJOR FACILITATOR SUPERFAMILY MULTIDRUG TRANSPORTER MFSC"/>
    <property type="match status" value="1"/>
</dbReference>
<keyword evidence="3" id="KW-1003">Cell membrane</keyword>
<feature type="transmembrane region" description="Helical" evidence="7">
    <location>
        <begin position="162"/>
        <end position="184"/>
    </location>
</feature>
<feature type="transmembrane region" description="Helical" evidence="7">
    <location>
        <begin position="361"/>
        <end position="382"/>
    </location>
</feature>
<dbReference type="Proteomes" id="UP000526734">
    <property type="component" value="Unassembled WGS sequence"/>
</dbReference>
<feature type="transmembrane region" description="Helical" evidence="7">
    <location>
        <begin position="266"/>
        <end position="289"/>
    </location>
</feature>
<comment type="caution">
    <text evidence="9">The sequence shown here is derived from an EMBL/GenBank/DDBJ whole genome shotgun (WGS) entry which is preliminary data.</text>
</comment>
<dbReference type="SUPFAM" id="SSF103473">
    <property type="entry name" value="MFS general substrate transporter"/>
    <property type="match status" value="2"/>
</dbReference>
<evidence type="ECO:0000256" key="7">
    <source>
        <dbReference type="SAM" id="Phobius"/>
    </source>
</evidence>
<reference evidence="9 10" key="1">
    <citation type="submission" date="2020-08" db="EMBL/GenBank/DDBJ databases">
        <title>Amycolatopsis sp. nov. DR6-1 isolated from Dendrobium heterocarpum.</title>
        <authorList>
            <person name="Tedsree N."/>
            <person name="Kuncharoen N."/>
            <person name="Likhitwitayawuid K."/>
            <person name="Tanasupawat S."/>
        </authorList>
    </citation>
    <scope>NUCLEOTIDE SEQUENCE [LARGE SCALE GENOMIC DNA]</scope>
    <source>
        <strain evidence="9 10">DR6-1</strain>
    </source>
</reference>
<dbReference type="InterPro" id="IPR004638">
    <property type="entry name" value="EmrB-like"/>
</dbReference>
<accession>A0A7W3VZS9</accession>
<evidence type="ECO:0000313" key="10">
    <source>
        <dbReference type="Proteomes" id="UP000526734"/>
    </source>
</evidence>
<proteinExistence type="predicted"/>
<keyword evidence="4 7" id="KW-0812">Transmembrane</keyword>
<dbReference type="CDD" id="cd17321">
    <property type="entry name" value="MFS_MMR_MDR_like"/>
    <property type="match status" value="1"/>
</dbReference>
<evidence type="ECO:0000256" key="5">
    <source>
        <dbReference type="ARBA" id="ARBA00022989"/>
    </source>
</evidence>
<feature type="transmembrane region" description="Helical" evidence="7">
    <location>
        <begin position="228"/>
        <end position="245"/>
    </location>
</feature>
<dbReference type="InterPro" id="IPR036259">
    <property type="entry name" value="MFS_trans_sf"/>
</dbReference>
<feature type="transmembrane region" description="Helical" evidence="7">
    <location>
        <begin position="301"/>
        <end position="322"/>
    </location>
</feature>
<keyword evidence="5 7" id="KW-1133">Transmembrane helix</keyword>
<feature type="transmembrane region" description="Helical" evidence="7">
    <location>
        <begin position="389"/>
        <end position="415"/>
    </location>
</feature>
<evidence type="ECO:0000256" key="4">
    <source>
        <dbReference type="ARBA" id="ARBA00022692"/>
    </source>
</evidence>
<name>A0A7W3VZS9_9PSEU</name>
<dbReference type="PROSITE" id="PS50850">
    <property type="entry name" value="MFS"/>
    <property type="match status" value="1"/>
</dbReference>
<evidence type="ECO:0000256" key="6">
    <source>
        <dbReference type="ARBA" id="ARBA00023136"/>
    </source>
</evidence>
<gene>
    <name evidence="9" type="ORF">H4281_23545</name>
</gene>
<evidence type="ECO:0000256" key="1">
    <source>
        <dbReference type="ARBA" id="ARBA00004651"/>
    </source>
</evidence>
<keyword evidence="10" id="KW-1185">Reference proteome</keyword>
<dbReference type="PRINTS" id="PR01036">
    <property type="entry name" value="TCRTETB"/>
</dbReference>
<dbReference type="InterPro" id="IPR020846">
    <property type="entry name" value="MFS_dom"/>
</dbReference>
<evidence type="ECO:0000313" key="9">
    <source>
        <dbReference type="EMBL" id="MBB1156136.1"/>
    </source>
</evidence>
<feature type="transmembrane region" description="Helical" evidence="7">
    <location>
        <begin position="334"/>
        <end position="355"/>
    </location>
</feature>
<feature type="transmembrane region" description="Helical" evidence="7">
    <location>
        <begin position="75"/>
        <end position="101"/>
    </location>
</feature>
<dbReference type="GO" id="GO:0005886">
    <property type="term" value="C:plasma membrane"/>
    <property type="evidence" value="ECO:0007669"/>
    <property type="project" value="UniProtKB-SubCell"/>
</dbReference>
<dbReference type="RefSeq" id="WP_182893095.1">
    <property type="nucleotide sequence ID" value="NZ_JACGZW010000008.1"/>
</dbReference>
<feature type="domain" description="Major facilitator superfamily (MFS) profile" evidence="8">
    <location>
        <begin position="9"/>
        <end position="461"/>
    </location>
</feature>
<protein>
    <submittedName>
        <fullName evidence="9">MFS transporter</fullName>
    </submittedName>
</protein>
<dbReference type="Pfam" id="PF07690">
    <property type="entry name" value="MFS_1"/>
    <property type="match status" value="1"/>
</dbReference>
<evidence type="ECO:0000256" key="3">
    <source>
        <dbReference type="ARBA" id="ARBA00022475"/>
    </source>
</evidence>
<dbReference type="NCBIfam" id="TIGR00711">
    <property type="entry name" value="efflux_EmrB"/>
    <property type="match status" value="1"/>
</dbReference>
<feature type="transmembrane region" description="Helical" evidence="7">
    <location>
        <begin position="137"/>
        <end position="156"/>
    </location>
</feature>
<dbReference type="AlphaFoldDB" id="A0A7W3VZS9"/>
<dbReference type="EMBL" id="JACGZW010000008">
    <property type="protein sequence ID" value="MBB1156136.1"/>
    <property type="molecule type" value="Genomic_DNA"/>
</dbReference>
<evidence type="ECO:0000256" key="2">
    <source>
        <dbReference type="ARBA" id="ARBA00022448"/>
    </source>
</evidence>
<feature type="transmembrane region" description="Helical" evidence="7">
    <location>
        <begin position="196"/>
        <end position="216"/>
    </location>
</feature>
<feature type="transmembrane region" description="Helical" evidence="7">
    <location>
        <begin position="107"/>
        <end position="125"/>
    </location>
</feature>